<keyword evidence="2" id="KW-0378">Hydrolase</keyword>
<dbReference type="AlphaFoldDB" id="A0A931F1C7"/>
<dbReference type="PANTHER" id="PTHR35372">
    <property type="entry name" value="ATP BINDING PROTEIN-RELATED"/>
    <property type="match status" value="1"/>
</dbReference>
<dbReference type="SUPFAM" id="SSF52540">
    <property type="entry name" value="P-loop containing nucleoside triphosphate hydrolases"/>
    <property type="match status" value="1"/>
</dbReference>
<dbReference type="Proteomes" id="UP000605361">
    <property type="component" value="Unassembled WGS sequence"/>
</dbReference>
<evidence type="ECO:0000313" key="6">
    <source>
        <dbReference type="EMBL" id="MBF8187313.1"/>
    </source>
</evidence>
<proteinExistence type="predicted"/>
<dbReference type="InterPro" id="IPR015330">
    <property type="entry name" value="DNA_primase/pol_bifunc_N"/>
</dbReference>
<dbReference type="InterPro" id="IPR006500">
    <property type="entry name" value="Helicase_put_C_phage/plasmid"/>
</dbReference>
<dbReference type="InterPro" id="IPR045455">
    <property type="entry name" value="NrS-1_pol-like_helicase"/>
</dbReference>
<evidence type="ECO:0000256" key="4">
    <source>
        <dbReference type="SAM" id="MobiDB-lite"/>
    </source>
</evidence>
<dbReference type="RefSeq" id="WP_195896279.1">
    <property type="nucleotide sequence ID" value="NZ_JADOGI010000043.1"/>
</dbReference>
<dbReference type="SMART" id="SM00885">
    <property type="entry name" value="D5_N"/>
    <property type="match status" value="1"/>
</dbReference>
<reference evidence="6" key="1">
    <citation type="submission" date="2020-11" db="EMBL/GenBank/DDBJ databases">
        <title>Whole-genome analyses of Nonomuraea sp. K274.</title>
        <authorList>
            <person name="Veyisoglu A."/>
        </authorList>
    </citation>
    <scope>NUCLEOTIDE SEQUENCE</scope>
    <source>
        <strain evidence="6">K274</strain>
    </source>
</reference>
<feature type="region of interest" description="Disordered" evidence="4">
    <location>
        <begin position="778"/>
        <end position="802"/>
    </location>
</feature>
<organism evidence="6 7">
    <name type="scientific">Nonomuraea cypriaca</name>
    <dbReference type="NCBI Taxonomy" id="1187855"/>
    <lineage>
        <taxon>Bacteria</taxon>
        <taxon>Bacillati</taxon>
        <taxon>Actinomycetota</taxon>
        <taxon>Actinomycetes</taxon>
        <taxon>Streptosporangiales</taxon>
        <taxon>Streptosporangiaceae</taxon>
        <taxon>Nonomuraea</taxon>
    </lineage>
</organism>
<keyword evidence="3" id="KW-0067">ATP-binding</keyword>
<dbReference type="PANTHER" id="PTHR35372:SF2">
    <property type="entry name" value="SF3 HELICASE DOMAIN-CONTAINING PROTEIN"/>
    <property type="match status" value="1"/>
</dbReference>
<dbReference type="EMBL" id="JADOGI010000043">
    <property type="protein sequence ID" value="MBF8187313.1"/>
    <property type="molecule type" value="Genomic_DNA"/>
</dbReference>
<evidence type="ECO:0000256" key="2">
    <source>
        <dbReference type="ARBA" id="ARBA00022801"/>
    </source>
</evidence>
<dbReference type="InterPro" id="IPR051620">
    <property type="entry name" value="ORF904-like_C"/>
</dbReference>
<dbReference type="GO" id="GO:0005524">
    <property type="term" value="F:ATP binding"/>
    <property type="evidence" value="ECO:0007669"/>
    <property type="project" value="UniProtKB-KW"/>
</dbReference>
<dbReference type="SUPFAM" id="SSF56747">
    <property type="entry name" value="Prim-pol domain"/>
    <property type="match status" value="1"/>
</dbReference>
<accession>A0A931F1C7</accession>
<gene>
    <name evidence="6" type="ORF">ITP53_16550</name>
</gene>
<name>A0A931F1C7_9ACTN</name>
<dbReference type="GO" id="GO:0016787">
    <property type="term" value="F:hydrolase activity"/>
    <property type="evidence" value="ECO:0007669"/>
    <property type="project" value="UniProtKB-KW"/>
</dbReference>
<feature type="domain" description="SF3 helicase" evidence="5">
    <location>
        <begin position="537"/>
        <end position="696"/>
    </location>
</feature>
<evidence type="ECO:0000256" key="3">
    <source>
        <dbReference type="ARBA" id="ARBA00022840"/>
    </source>
</evidence>
<dbReference type="Pfam" id="PF08706">
    <property type="entry name" value="D5_N"/>
    <property type="match status" value="1"/>
</dbReference>
<keyword evidence="1" id="KW-0547">Nucleotide-binding</keyword>
<dbReference type="Pfam" id="PF09250">
    <property type="entry name" value="Prim-Pol"/>
    <property type="match status" value="1"/>
</dbReference>
<evidence type="ECO:0000259" key="5">
    <source>
        <dbReference type="PROSITE" id="PS51206"/>
    </source>
</evidence>
<sequence>MNHLHDAARTAHSAGLCPIPAGPGKAPAVKWRQYTAAGGSEPRPDVDQLDTWFAPGRFDGLGVVCGAASGNLEFFEFEGRAVAENVAHDFGTLADASGLGDLWRRVIAGYLDQSPSGGLRTFMRIDGAPARNTRLASRPATPEELAENPDHKIKVLIETRAEGGFVVVPPSGGRTHPDIPGGVWTLLKGGFASIAAVTPAERDQLHRLAATLDQMPTAGEASAAPVSTLFSQPAPAWDDEDGISPGTDYNARTTWDEFLAPRGWTRLHTDSAGITYWRRPGKNTGISATTGKGGADNFYTWSTSVYPLEAERPYDRFGALAVLEYGGDHSAAGKALYADGYGTRRETRLHSVPGVDGNLAPVLQLHPEETAKKVVQHRGHLRMAERFVAEHAEQLRHVHRLGWHRWDGARWAADDQRADLEAAVKTIKSALAEVSKLPAGQDSDDLYKDARKAENASGTEGMLKFAAALPPITTSVSALDADPYLFNTPAGTLNLSTSTIHKNSQADLITKVAGAALTDELSAEWDAFLKRVLPSADVRAFVQRVFGYAMLGKVTEHVMLIFTGTGANGKGTLRDALMAAFGDYAIEIDPAMLMESKHEQHRTFKMRLRGARLVFCSETEKHRRFAEATMKRLTGGDPIEANLMHKDPISFDPSHTLIMLTNHLPAVSGDDPAVWRRLLVVPFDVSIPKNEQDSGLSDRLKAAASTILAWAYQGWLDYQQHGLNPPEAVQERTQAYQDDSDALGRFLQEKTEKNPQGFVKAHDLYTAWNQWRYATGEEGGPGSEKAFAESMGKRGQEKKKRSAGMAYLGMQLVVDNESWKTP</sequence>
<protein>
    <submittedName>
        <fullName evidence="6">Bifunctional DNA primase/polymerase</fullName>
    </submittedName>
</protein>
<dbReference type="InterPro" id="IPR014015">
    <property type="entry name" value="Helicase_SF3_DNA-vir"/>
</dbReference>
<dbReference type="PROSITE" id="PS51206">
    <property type="entry name" value="SF3_HELICASE_1"/>
    <property type="match status" value="1"/>
</dbReference>
<dbReference type="Gene3D" id="3.40.50.300">
    <property type="entry name" value="P-loop containing nucleotide triphosphate hydrolases"/>
    <property type="match status" value="1"/>
</dbReference>
<keyword evidence="7" id="KW-1185">Reference proteome</keyword>
<dbReference type="NCBIfam" id="TIGR01613">
    <property type="entry name" value="primase_Cterm"/>
    <property type="match status" value="1"/>
</dbReference>
<dbReference type="Pfam" id="PF19263">
    <property type="entry name" value="DUF5906"/>
    <property type="match status" value="1"/>
</dbReference>
<evidence type="ECO:0000313" key="7">
    <source>
        <dbReference type="Proteomes" id="UP000605361"/>
    </source>
</evidence>
<dbReference type="InterPro" id="IPR014818">
    <property type="entry name" value="Phage/plasmid_primase_P4_C"/>
</dbReference>
<evidence type="ECO:0000256" key="1">
    <source>
        <dbReference type="ARBA" id="ARBA00022741"/>
    </source>
</evidence>
<comment type="caution">
    <text evidence="6">The sequence shown here is derived from an EMBL/GenBank/DDBJ whole genome shotgun (WGS) entry which is preliminary data.</text>
</comment>
<dbReference type="InterPro" id="IPR027417">
    <property type="entry name" value="P-loop_NTPase"/>
</dbReference>